<dbReference type="OrthoDB" id="1436858at2"/>
<evidence type="ECO:0008006" key="3">
    <source>
        <dbReference type="Google" id="ProtNLM"/>
    </source>
</evidence>
<dbReference type="AlphaFoldDB" id="A0A2I7SFC0"/>
<proteinExistence type="predicted"/>
<protein>
    <recommendedName>
        <fullName evidence="3">Lipoprotein</fullName>
    </recommendedName>
</protein>
<reference evidence="2" key="1">
    <citation type="submission" date="2018-01" db="EMBL/GenBank/DDBJ databases">
        <title>Complete genome of Tamlana sp. UJ94.</title>
        <authorList>
            <person name="Jung J."/>
            <person name="Chung D."/>
            <person name="Bae S.S."/>
            <person name="Baek K."/>
        </authorList>
    </citation>
    <scope>NUCLEOTIDE SEQUENCE [LARGE SCALE GENOMIC DNA]</scope>
    <source>
        <strain evidence="2">UJ94</strain>
    </source>
</reference>
<keyword evidence="2" id="KW-1185">Reference proteome</keyword>
<evidence type="ECO:0000313" key="2">
    <source>
        <dbReference type="Proteomes" id="UP000236592"/>
    </source>
</evidence>
<dbReference type="RefSeq" id="WP_102994702.1">
    <property type="nucleotide sequence ID" value="NZ_CP025938.1"/>
</dbReference>
<dbReference type="PROSITE" id="PS51257">
    <property type="entry name" value="PROKAR_LIPOPROTEIN"/>
    <property type="match status" value="1"/>
</dbReference>
<accession>A0A2I7SFC0</accession>
<sequence>MRKLLLGGFALTLLLSSCNKTQNPFEISKQHIGLLTDSTQVKDLDIVFPNDSIVKFIAGDEFLGNIDNIEIFEKGGNKLLKLTPKFALDSTSVISSVQVIDPRYKTDKNISSISTFKDIHSQYKISKISNLINSVVVAVNEINASFTIDKAELPSNLRFDMNLKFEPTHIPDNAKVKYFFLNWDN</sequence>
<dbReference type="Proteomes" id="UP000236592">
    <property type="component" value="Chromosome"/>
</dbReference>
<evidence type="ECO:0000313" key="1">
    <source>
        <dbReference type="EMBL" id="AUS04601.1"/>
    </source>
</evidence>
<organism evidence="1 2">
    <name type="scientific">Pseudotamlana carrageenivorans</name>
    <dbReference type="NCBI Taxonomy" id="2069432"/>
    <lineage>
        <taxon>Bacteria</taxon>
        <taxon>Pseudomonadati</taxon>
        <taxon>Bacteroidota</taxon>
        <taxon>Flavobacteriia</taxon>
        <taxon>Flavobacteriales</taxon>
        <taxon>Flavobacteriaceae</taxon>
        <taxon>Pseudotamlana</taxon>
    </lineage>
</organism>
<name>A0A2I7SFC0_9FLAO</name>
<dbReference type="EMBL" id="CP025938">
    <property type="protein sequence ID" value="AUS04601.1"/>
    <property type="molecule type" value="Genomic_DNA"/>
</dbReference>
<dbReference type="KEGG" id="taj:C1A40_03545"/>
<gene>
    <name evidence="1" type="ORF">C1A40_03545</name>
</gene>